<dbReference type="SMR" id="A2FDL5"/>
<dbReference type="PANTHER" id="PTHR24350">
    <property type="entry name" value="SERINE/THREONINE-PROTEIN KINASE IAL-RELATED"/>
    <property type="match status" value="1"/>
</dbReference>
<dbReference type="InterPro" id="IPR011009">
    <property type="entry name" value="Kinase-like_dom_sf"/>
</dbReference>
<feature type="cross-link" description="Glycyl lysine isopeptide (Lys-Gly) (interchain with G-Cter in SUMO2)" evidence="8">
    <location>
        <position position="138"/>
    </location>
</feature>
<dbReference type="STRING" id="5722.A2FDL5"/>
<feature type="domain" description="Protein kinase" evidence="9">
    <location>
        <begin position="13"/>
        <end position="265"/>
    </location>
</feature>
<dbReference type="InterPro" id="IPR000719">
    <property type="entry name" value="Prot_kinase_dom"/>
</dbReference>
<dbReference type="Pfam" id="PF00069">
    <property type="entry name" value="Pkinase"/>
    <property type="match status" value="1"/>
</dbReference>
<dbReference type="VEuPathDB" id="TrichDB:TVAG_440120"/>
<dbReference type="GO" id="GO:0004674">
    <property type="term" value="F:protein serine/threonine kinase activity"/>
    <property type="evidence" value="ECO:0000318"/>
    <property type="project" value="GO_Central"/>
</dbReference>
<feature type="binding site" evidence="7">
    <location>
        <position position="42"/>
    </location>
    <ligand>
        <name>ATP</name>
        <dbReference type="ChEBI" id="CHEBI:30616"/>
    </ligand>
</feature>
<dbReference type="Proteomes" id="UP000001542">
    <property type="component" value="Unassembled WGS sequence"/>
</dbReference>
<dbReference type="KEGG" id="tva:4754773"/>
<evidence type="ECO:0000256" key="6">
    <source>
        <dbReference type="PIRSR" id="PIRSR630616-1"/>
    </source>
</evidence>
<feature type="active site" description="Proton acceptor" evidence="6">
    <location>
        <position position="136"/>
    </location>
</feature>
<accession>A2FDL5</accession>
<keyword evidence="4 10" id="KW-0418">Kinase</keyword>
<dbReference type="PROSITE" id="PS50011">
    <property type="entry name" value="PROTEIN_KINASE_DOM"/>
    <property type="match status" value="1"/>
</dbReference>
<dbReference type="AlphaFoldDB" id="A2FDL5"/>
<reference evidence="10" key="2">
    <citation type="journal article" date="2007" name="Science">
        <title>Draft genome sequence of the sexually transmitted pathogen Trichomonas vaginalis.</title>
        <authorList>
            <person name="Carlton J.M."/>
            <person name="Hirt R.P."/>
            <person name="Silva J.C."/>
            <person name="Delcher A.L."/>
            <person name="Schatz M."/>
            <person name="Zhao Q."/>
            <person name="Wortman J.R."/>
            <person name="Bidwell S.L."/>
            <person name="Alsmark U.C.M."/>
            <person name="Besteiro S."/>
            <person name="Sicheritz-Ponten T."/>
            <person name="Noel C.J."/>
            <person name="Dacks J.B."/>
            <person name="Foster P.G."/>
            <person name="Simillion C."/>
            <person name="Van de Peer Y."/>
            <person name="Miranda-Saavedra D."/>
            <person name="Barton G.J."/>
            <person name="Westrop G.D."/>
            <person name="Mueller S."/>
            <person name="Dessi D."/>
            <person name="Fiori P.L."/>
            <person name="Ren Q."/>
            <person name="Paulsen I."/>
            <person name="Zhang H."/>
            <person name="Bastida-Corcuera F.D."/>
            <person name="Simoes-Barbosa A."/>
            <person name="Brown M.T."/>
            <person name="Hayes R.D."/>
            <person name="Mukherjee M."/>
            <person name="Okumura C.Y."/>
            <person name="Schneider R."/>
            <person name="Smith A.J."/>
            <person name="Vanacova S."/>
            <person name="Villalvazo M."/>
            <person name="Haas B.J."/>
            <person name="Pertea M."/>
            <person name="Feldblyum T.V."/>
            <person name="Utterback T.R."/>
            <person name="Shu C.L."/>
            <person name="Osoegawa K."/>
            <person name="de Jong P.J."/>
            <person name="Hrdy I."/>
            <person name="Horvathova L."/>
            <person name="Zubacova Z."/>
            <person name="Dolezal P."/>
            <person name="Malik S.B."/>
            <person name="Logsdon J.M. Jr."/>
            <person name="Henze K."/>
            <person name="Gupta A."/>
            <person name="Wang C.C."/>
            <person name="Dunne R.L."/>
            <person name="Upcroft J.A."/>
            <person name="Upcroft P."/>
            <person name="White O."/>
            <person name="Salzberg S.L."/>
            <person name="Tang P."/>
            <person name="Chiu C.-H."/>
            <person name="Lee Y.-S."/>
            <person name="Embley T.M."/>
            <person name="Coombs G.H."/>
            <person name="Mottram J.C."/>
            <person name="Tachezy J."/>
            <person name="Fraser-Liggett C.M."/>
            <person name="Johnson P.J."/>
        </authorList>
    </citation>
    <scope>NUCLEOTIDE SEQUENCE [LARGE SCALE GENOMIC DNA]</scope>
    <source>
        <strain evidence="10">G3</strain>
    </source>
</reference>
<feature type="binding site" evidence="7">
    <location>
        <position position="154"/>
    </location>
    <ligand>
        <name>ATP</name>
        <dbReference type="ChEBI" id="CHEBI:30616"/>
    </ligand>
</feature>
<dbReference type="OrthoDB" id="6513151at2759"/>
<dbReference type="RefSeq" id="XP_001309926.1">
    <property type="nucleotide sequence ID" value="XM_001309925.1"/>
</dbReference>
<keyword evidence="2" id="KW-0808">Transferase</keyword>
<dbReference type="InterPro" id="IPR008271">
    <property type="entry name" value="Ser/Thr_kinase_AS"/>
</dbReference>
<dbReference type="SMART" id="SM00220">
    <property type="entry name" value="S_TKc"/>
    <property type="match status" value="1"/>
</dbReference>
<evidence type="ECO:0000259" key="9">
    <source>
        <dbReference type="PROSITE" id="PS50011"/>
    </source>
</evidence>
<dbReference type="PROSITE" id="PS00108">
    <property type="entry name" value="PROTEIN_KINASE_ST"/>
    <property type="match status" value="1"/>
</dbReference>
<keyword evidence="5 7" id="KW-0067">ATP-binding</keyword>
<dbReference type="EMBL" id="DS113734">
    <property type="protein sequence ID" value="EAX96996.1"/>
    <property type="molecule type" value="Genomic_DNA"/>
</dbReference>
<evidence type="ECO:0000313" key="11">
    <source>
        <dbReference type="Proteomes" id="UP000001542"/>
    </source>
</evidence>
<reference evidence="10" key="1">
    <citation type="submission" date="2006-10" db="EMBL/GenBank/DDBJ databases">
        <authorList>
            <person name="Amadeo P."/>
            <person name="Zhao Q."/>
            <person name="Wortman J."/>
            <person name="Fraser-Liggett C."/>
            <person name="Carlton J."/>
        </authorList>
    </citation>
    <scope>NUCLEOTIDE SEQUENCE</scope>
    <source>
        <strain evidence="10">G3</strain>
    </source>
</reference>
<evidence type="ECO:0000256" key="2">
    <source>
        <dbReference type="ARBA" id="ARBA00022679"/>
    </source>
</evidence>
<keyword evidence="1" id="KW-0723">Serine/threonine-protein kinase</keyword>
<protein>
    <submittedName>
        <fullName evidence="10">CAMK family protein kinase</fullName>
    </submittedName>
</protein>
<evidence type="ECO:0000256" key="5">
    <source>
        <dbReference type="ARBA" id="ARBA00022840"/>
    </source>
</evidence>
<evidence type="ECO:0000256" key="7">
    <source>
        <dbReference type="PIRSR" id="PIRSR630616-2"/>
    </source>
</evidence>
<proteinExistence type="predicted"/>
<dbReference type="InParanoid" id="A2FDL5"/>
<keyword evidence="3 7" id="KW-0547">Nucleotide-binding</keyword>
<feature type="binding site" evidence="7">
    <location>
        <begin position="140"/>
        <end position="141"/>
    </location>
    <ligand>
        <name>ATP</name>
        <dbReference type="ChEBI" id="CHEBI:30616"/>
    </ligand>
</feature>
<evidence type="ECO:0000313" key="10">
    <source>
        <dbReference type="EMBL" id="EAX96996.1"/>
    </source>
</evidence>
<gene>
    <name evidence="10" type="ORF">TVAG_440120</name>
</gene>
<dbReference type="Gene3D" id="1.10.510.10">
    <property type="entry name" value="Transferase(Phosphotransferase) domain 1"/>
    <property type="match status" value="1"/>
</dbReference>
<evidence type="ECO:0000256" key="4">
    <source>
        <dbReference type="ARBA" id="ARBA00022777"/>
    </source>
</evidence>
<keyword evidence="11" id="KW-1185">Reference proteome</keyword>
<dbReference type="GO" id="GO:0005524">
    <property type="term" value="F:ATP binding"/>
    <property type="evidence" value="ECO:0007669"/>
    <property type="project" value="UniProtKB-KW"/>
</dbReference>
<dbReference type="VEuPathDB" id="TrichDB:TVAGG3_0952550"/>
<dbReference type="InterPro" id="IPR030616">
    <property type="entry name" value="Aur-like"/>
</dbReference>
<name>A2FDL5_TRIV3</name>
<evidence type="ECO:0000256" key="8">
    <source>
        <dbReference type="PIRSR" id="PIRSR630616-3"/>
    </source>
</evidence>
<sequence length="323" mass="37087">MLDAMVPPHIPGYTIKRVLTKGTTSVIALASNDKTYEPVALKIFHRKIISDKGIIKYLESELRLIFRFDHPSFPKYYDVIYTEDHIILVMEFLPNGNLTEAVNNRICFSYKERLNILYKIVDGIDYLHQRGIAHRDIKPENIVFDANNNPKIIDFGFSSECAHYSDTFCGTRDYMAPEVIRLQSYDPMKADIWSLAVTAHILMTSQFPYEYTSEARFLNEIKAGTLQFRINLPGVLGQLVQKCLSYQPSSRPTSRQLLQDVRSLMEGDFALKTINVDRHGLPKLNMNIGKTKDKSATGRDNPIRFTTGRAPTCFRLRKFDSFK</sequence>
<evidence type="ECO:0000256" key="1">
    <source>
        <dbReference type="ARBA" id="ARBA00022527"/>
    </source>
</evidence>
<dbReference type="FunFam" id="1.10.510.10:FF:000578">
    <property type="entry name" value="CAMK family protein kinase"/>
    <property type="match status" value="1"/>
</dbReference>
<evidence type="ECO:0000256" key="3">
    <source>
        <dbReference type="ARBA" id="ARBA00022741"/>
    </source>
</evidence>
<dbReference type="SUPFAM" id="SSF56112">
    <property type="entry name" value="Protein kinase-like (PK-like)"/>
    <property type="match status" value="1"/>
</dbReference>
<organism evidence="10 11">
    <name type="scientific">Trichomonas vaginalis (strain ATCC PRA-98 / G3)</name>
    <dbReference type="NCBI Taxonomy" id="412133"/>
    <lineage>
        <taxon>Eukaryota</taxon>
        <taxon>Metamonada</taxon>
        <taxon>Parabasalia</taxon>
        <taxon>Trichomonadida</taxon>
        <taxon>Trichomonadidae</taxon>
        <taxon>Trichomonas</taxon>
    </lineage>
</organism>
<dbReference type="eggNOG" id="KOG0583">
    <property type="taxonomic scope" value="Eukaryota"/>
</dbReference>